<protein>
    <submittedName>
        <fullName evidence="2">Uncharacterized protein</fullName>
    </submittedName>
</protein>
<gene>
    <name evidence="2" type="ORF">BGZ97_011693</name>
</gene>
<keyword evidence="1" id="KW-0732">Signal</keyword>
<organism evidence="2 3">
    <name type="scientific">Linnemannia gamsii</name>
    <dbReference type="NCBI Taxonomy" id="64522"/>
    <lineage>
        <taxon>Eukaryota</taxon>
        <taxon>Fungi</taxon>
        <taxon>Fungi incertae sedis</taxon>
        <taxon>Mucoromycota</taxon>
        <taxon>Mortierellomycotina</taxon>
        <taxon>Mortierellomycetes</taxon>
        <taxon>Mortierellales</taxon>
        <taxon>Mortierellaceae</taxon>
        <taxon>Linnemannia</taxon>
    </lineage>
</organism>
<comment type="caution">
    <text evidence="2">The sequence shown here is derived from an EMBL/GenBank/DDBJ whole genome shotgun (WGS) entry which is preliminary data.</text>
</comment>
<name>A0A9P6UMP5_9FUNG</name>
<dbReference type="Proteomes" id="UP000823405">
    <property type="component" value="Unassembled WGS sequence"/>
</dbReference>
<accession>A0A9P6UMP5</accession>
<sequence length="112" mass="12036">MHKSFLVLSALCLAKTVFAASSTYDVWTENNTGSTGRSMHVPFGSRYCYCLSKTQTSFIDGTKGGDVKLFSKSDCTGNYVDGSGKITYNAQWINSISFGESGIPSTWGGGTF</sequence>
<evidence type="ECO:0000313" key="3">
    <source>
        <dbReference type="Proteomes" id="UP000823405"/>
    </source>
</evidence>
<dbReference type="AlphaFoldDB" id="A0A9P6UMP5"/>
<evidence type="ECO:0000256" key="1">
    <source>
        <dbReference type="SAM" id="SignalP"/>
    </source>
</evidence>
<reference evidence="2" key="1">
    <citation type="journal article" date="2020" name="Fungal Divers.">
        <title>Resolving the Mortierellaceae phylogeny through synthesis of multi-gene phylogenetics and phylogenomics.</title>
        <authorList>
            <person name="Vandepol N."/>
            <person name="Liber J."/>
            <person name="Desiro A."/>
            <person name="Na H."/>
            <person name="Kennedy M."/>
            <person name="Barry K."/>
            <person name="Grigoriev I.V."/>
            <person name="Miller A.N."/>
            <person name="O'Donnell K."/>
            <person name="Stajich J.E."/>
            <person name="Bonito G."/>
        </authorList>
    </citation>
    <scope>NUCLEOTIDE SEQUENCE</scope>
    <source>
        <strain evidence="2">NVP60</strain>
    </source>
</reference>
<dbReference type="OrthoDB" id="2392449at2759"/>
<keyword evidence="3" id="KW-1185">Reference proteome</keyword>
<feature type="signal peptide" evidence="1">
    <location>
        <begin position="1"/>
        <end position="19"/>
    </location>
</feature>
<proteinExistence type="predicted"/>
<dbReference type="EMBL" id="JAAAIN010000688">
    <property type="protein sequence ID" value="KAG0311693.1"/>
    <property type="molecule type" value="Genomic_DNA"/>
</dbReference>
<feature type="chain" id="PRO_5040418675" evidence="1">
    <location>
        <begin position="20"/>
        <end position="112"/>
    </location>
</feature>
<evidence type="ECO:0000313" key="2">
    <source>
        <dbReference type="EMBL" id="KAG0311693.1"/>
    </source>
</evidence>
<feature type="non-terminal residue" evidence="2">
    <location>
        <position position="112"/>
    </location>
</feature>